<dbReference type="PANTHER" id="PTHR16484:SF17">
    <property type="entry name" value="BAZOOKA, ISOFORM B"/>
    <property type="match status" value="1"/>
</dbReference>
<dbReference type="GO" id="GO:0043296">
    <property type="term" value="C:apical junction complex"/>
    <property type="evidence" value="ECO:0007669"/>
    <property type="project" value="TreeGrafter"/>
</dbReference>
<dbReference type="GO" id="GO:0005938">
    <property type="term" value="C:cell cortex"/>
    <property type="evidence" value="ECO:0007669"/>
    <property type="project" value="TreeGrafter"/>
</dbReference>
<evidence type="ECO:0000313" key="2">
    <source>
        <dbReference type="EMBL" id="CAF4448031.1"/>
    </source>
</evidence>
<dbReference type="GO" id="GO:0035091">
    <property type="term" value="F:phosphatidylinositol binding"/>
    <property type="evidence" value="ECO:0007669"/>
    <property type="project" value="TreeGrafter"/>
</dbReference>
<dbReference type="PANTHER" id="PTHR16484">
    <property type="entry name" value="PARTITIONING DEFECTIVE 3 RELATED"/>
    <property type="match status" value="1"/>
</dbReference>
<dbReference type="GO" id="GO:0051660">
    <property type="term" value="P:establishment of centrosome localization"/>
    <property type="evidence" value="ECO:0007669"/>
    <property type="project" value="TreeGrafter"/>
</dbReference>
<dbReference type="InterPro" id="IPR001478">
    <property type="entry name" value="PDZ"/>
</dbReference>
<evidence type="ECO:0000313" key="3">
    <source>
        <dbReference type="Proteomes" id="UP000663866"/>
    </source>
</evidence>
<proteinExistence type="predicted"/>
<dbReference type="Gene3D" id="2.30.42.10">
    <property type="match status" value="1"/>
</dbReference>
<name>A0A820S3Y9_9BILA</name>
<dbReference type="InterPro" id="IPR036034">
    <property type="entry name" value="PDZ_sf"/>
</dbReference>
<dbReference type="GO" id="GO:0005912">
    <property type="term" value="C:adherens junction"/>
    <property type="evidence" value="ECO:0007669"/>
    <property type="project" value="TreeGrafter"/>
</dbReference>
<dbReference type="GO" id="GO:0030010">
    <property type="term" value="P:establishment of cell polarity"/>
    <property type="evidence" value="ECO:0007669"/>
    <property type="project" value="TreeGrafter"/>
</dbReference>
<dbReference type="PROSITE" id="PS50106">
    <property type="entry name" value="PDZ"/>
    <property type="match status" value="1"/>
</dbReference>
<sequence>MHVDEKTGDKTFSISLPKENSPLGIHVIPNNSNENQVNGLILQNIESDGRIKRQGILEINDRIIEINRINIEQCSFE</sequence>
<dbReference type="InterPro" id="IPR052213">
    <property type="entry name" value="PAR3"/>
</dbReference>
<dbReference type="EMBL" id="CAJOBG010045923">
    <property type="protein sequence ID" value="CAF4448031.1"/>
    <property type="molecule type" value="Genomic_DNA"/>
</dbReference>
<dbReference type="GO" id="GO:0016324">
    <property type="term" value="C:apical plasma membrane"/>
    <property type="evidence" value="ECO:0007669"/>
    <property type="project" value="TreeGrafter"/>
</dbReference>
<organism evidence="2 3">
    <name type="scientific">Rotaria magnacalcarata</name>
    <dbReference type="NCBI Taxonomy" id="392030"/>
    <lineage>
        <taxon>Eukaryota</taxon>
        <taxon>Metazoa</taxon>
        <taxon>Spiralia</taxon>
        <taxon>Gnathifera</taxon>
        <taxon>Rotifera</taxon>
        <taxon>Eurotatoria</taxon>
        <taxon>Bdelloidea</taxon>
        <taxon>Philodinida</taxon>
        <taxon>Philodinidae</taxon>
        <taxon>Rotaria</taxon>
    </lineage>
</organism>
<dbReference type="AlphaFoldDB" id="A0A820S3Y9"/>
<feature type="domain" description="PDZ" evidence="1">
    <location>
        <begin position="13"/>
        <end position="77"/>
    </location>
</feature>
<protein>
    <recommendedName>
        <fullName evidence="1">PDZ domain-containing protein</fullName>
    </recommendedName>
</protein>
<dbReference type="GO" id="GO:0000226">
    <property type="term" value="P:microtubule cytoskeleton organization"/>
    <property type="evidence" value="ECO:0007669"/>
    <property type="project" value="TreeGrafter"/>
</dbReference>
<dbReference type="Proteomes" id="UP000663866">
    <property type="component" value="Unassembled WGS sequence"/>
</dbReference>
<dbReference type="Pfam" id="PF00595">
    <property type="entry name" value="PDZ"/>
    <property type="match status" value="1"/>
</dbReference>
<evidence type="ECO:0000259" key="1">
    <source>
        <dbReference type="PROSITE" id="PS50106"/>
    </source>
</evidence>
<dbReference type="GO" id="GO:0007155">
    <property type="term" value="P:cell adhesion"/>
    <property type="evidence" value="ECO:0007669"/>
    <property type="project" value="TreeGrafter"/>
</dbReference>
<gene>
    <name evidence="2" type="ORF">OVN521_LOCUS37702</name>
</gene>
<dbReference type="SUPFAM" id="SSF50156">
    <property type="entry name" value="PDZ domain-like"/>
    <property type="match status" value="1"/>
</dbReference>
<dbReference type="GO" id="GO:0008104">
    <property type="term" value="P:intracellular protein localization"/>
    <property type="evidence" value="ECO:0007669"/>
    <property type="project" value="TreeGrafter"/>
</dbReference>
<accession>A0A820S3Y9</accession>
<keyword evidence="3" id="KW-1185">Reference proteome</keyword>
<reference evidence="2" key="1">
    <citation type="submission" date="2021-02" db="EMBL/GenBank/DDBJ databases">
        <authorList>
            <person name="Nowell W R."/>
        </authorList>
    </citation>
    <scope>NUCLEOTIDE SEQUENCE</scope>
</reference>
<feature type="non-terminal residue" evidence="2">
    <location>
        <position position="77"/>
    </location>
</feature>
<comment type="caution">
    <text evidence="2">The sequence shown here is derived from an EMBL/GenBank/DDBJ whole genome shotgun (WGS) entry which is preliminary data.</text>
</comment>
<dbReference type="GO" id="GO:0045197">
    <property type="term" value="P:establishment or maintenance of epithelial cell apical/basal polarity"/>
    <property type="evidence" value="ECO:0007669"/>
    <property type="project" value="TreeGrafter"/>
</dbReference>